<dbReference type="SUPFAM" id="SSF55781">
    <property type="entry name" value="GAF domain-like"/>
    <property type="match status" value="1"/>
</dbReference>
<dbReference type="RefSeq" id="WP_256421930.1">
    <property type="nucleotide sequence ID" value="NZ_JANHDI010000009.1"/>
</dbReference>
<evidence type="ECO:0000256" key="1">
    <source>
        <dbReference type="ARBA" id="ARBA00023015"/>
    </source>
</evidence>
<dbReference type="AlphaFoldDB" id="A0ABD6CR22"/>
<accession>A0ABD6CR22</accession>
<dbReference type="InterPro" id="IPR011991">
    <property type="entry name" value="ArsR-like_HTH"/>
</dbReference>
<evidence type="ECO:0000259" key="4">
    <source>
        <dbReference type="PROSITE" id="PS51000"/>
    </source>
</evidence>
<dbReference type="InterPro" id="IPR036390">
    <property type="entry name" value="WH_DNA-bd_sf"/>
</dbReference>
<evidence type="ECO:0000313" key="7">
    <source>
        <dbReference type="EMBL" id="MFD1600186.1"/>
    </source>
</evidence>
<dbReference type="SUPFAM" id="SSF46785">
    <property type="entry name" value="Winged helix' DNA-binding domain"/>
    <property type="match status" value="1"/>
</dbReference>
<dbReference type="Pfam" id="PF09339">
    <property type="entry name" value="HTH_IclR"/>
    <property type="match status" value="1"/>
</dbReference>
<dbReference type="EMBL" id="JBHUDK010000014">
    <property type="protein sequence ID" value="MFD1600186.1"/>
    <property type="molecule type" value="Genomic_DNA"/>
</dbReference>
<dbReference type="PANTHER" id="PTHR30136">
    <property type="entry name" value="HELIX-TURN-HELIX TRANSCRIPTIONAL REGULATOR, ICLR FAMILY"/>
    <property type="match status" value="1"/>
</dbReference>
<dbReference type="InterPro" id="IPR036388">
    <property type="entry name" value="WH-like_DNA-bd_sf"/>
</dbReference>
<dbReference type="InterPro" id="IPR050707">
    <property type="entry name" value="HTH_MetabolicPath_Reg"/>
</dbReference>
<dbReference type="SMART" id="SM00346">
    <property type="entry name" value="HTH_ICLR"/>
    <property type="match status" value="1"/>
</dbReference>
<feature type="domain" description="HTH deoR-type" evidence="4">
    <location>
        <begin position="12"/>
        <end position="67"/>
    </location>
</feature>
<dbReference type="PROSITE" id="PS51077">
    <property type="entry name" value="HTH_ICLR"/>
    <property type="match status" value="1"/>
</dbReference>
<dbReference type="PROSITE" id="PS51078">
    <property type="entry name" value="ICLR_ED"/>
    <property type="match status" value="1"/>
</dbReference>
<dbReference type="Gene3D" id="3.30.450.40">
    <property type="match status" value="1"/>
</dbReference>
<feature type="domain" description="IclR-ED" evidence="6">
    <location>
        <begin position="70"/>
        <end position="254"/>
    </location>
</feature>
<evidence type="ECO:0000259" key="5">
    <source>
        <dbReference type="PROSITE" id="PS51077"/>
    </source>
</evidence>
<keyword evidence="8" id="KW-1185">Reference proteome</keyword>
<dbReference type="Pfam" id="PF01614">
    <property type="entry name" value="IclR_C"/>
    <property type="match status" value="1"/>
</dbReference>
<dbReference type="InterPro" id="IPR029016">
    <property type="entry name" value="GAF-like_dom_sf"/>
</dbReference>
<dbReference type="CDD" id="cd00090">
    <property type="entry name" value="HTH_ARSR"/>
    <property type="match status" value="1"/>
</dbReference>
<dbReference type="InterPro" id="IPR014757">
    <property type="entry name" value="Tscrpt_reg_IclR_C"/>
</dbReference>
<dbReference type="GO" id="GO:0003677">
    <property type="term" value="F:DNA binding"/>
    <property type="evidence" value="ECO:0007669"/>
    <property type="project" value="UniProtKB-KW"/>
</dbReference>
<gene>
    <name evidence="7" type="ORF">ACFSBX_14575</name>
</gene>
<sequence>MNADDKPRTIRAVERASRIIQALEDEGQLTLTEISNRLDVSKSTVHTYLHTLSQEGFIAKHNDGYRLSLRYLSLSEQVKNRIDIYEAAQHEIDVLAEKTNERAQLAKLEENSVIYIYRSKSENAIPTTLSIGQYVYPHSTAAGKSMLAYLPDHRVDEVIEANGLPQQTENTITEVTDFKADLRRVRELGYAIGDGERLRGIRCIATPIRTDSGRVLGSIGVSGPSRRMSDERIESELRDLLLQSANVIEVNAKFS</sequence>
<evidence type="ECO:0000313" key="8">
    <source>
        <dbReference type="Proteomes" id="UP001597085"/>
    </source>
</evidence>
<organism evidence="7 8">
    <name type="scientific">Halobellus rarus</name>
    <dbReference type="NCBI Taxonomy" id="1126237"/>
    <lineage>
        <taxon>Archaea</taxon>
        <taxon>Methanobacteriati</taxon>
        <taxon>Methanobacteriota</taxon>
        <taxon>Stenosarchaea group</taxon>
        <taxon>Halobacteria</taxon>
        <taxon>Halobacteriales</taxon>
        <taxon>Haloferacaceae</taxon>
        <taxon>Halobellus</taxon>
    </lineage>
</organism>
<proteinExistence type="predicted"/>
<keyword evidence="3" id="KW-0804">Transcription</keyword>
<dbReference type="PANTHER" id="PTHR30136:SF35">
    <property type="entry name" value="HTH-TYPE TRANSCRIPTIONAL REGULATOR RV1719"/>
    <property type="match status" value="1"/>
</dbReference>
<dbReference type="InterPro" id="IPR001034">
    <property type="entry name" value="DeoR_HTH"/>
</dbReference>
<feature type="domain" description="HTH iclR-type" evidence="5">
    <location>
        <begin position="10"/>
        <end position="69"/>
    </location>
</feature>
<dbReference type="Gene3D" id="1.10.10.10">
    <property type="entry name" value="Winged helix-like DNA-binding domain superfamily/Winged helix DNA-binding domain"/>
    <property type="match status" value="1"/>
</dbReference>
<dbReference type="Proteomes" id="UP001597085">
    <property type="component" value="Unassembled WGS sequence"/>
</dbReference>
<protein>
    <submittedName>
        <fullName evidence="7">IclR family transcriptional regulator</fullName>
    </submittedName>
</protein>
<keyword evidence="1" id="KW-0805">Transcription regulation</keyword>
<evidence type="ECO:0000259" key="6">
    <source>
        <dbReference type="PROSITE" id="PS51078"/>
    </source>
</evidence>
<comment type="caution">
    <text evidence="7">The sequence shown here is derived from an EMBL/GenBank/DDBJ whole genome shotgun (WGS) entry which is preliminary data.</text>
</comment>
<reference evidence="7 8" key="1">
    <citation type="journal article" date="2019" name="Int. J. Syst. Evol. Microbiol.">
        <title>The Global Catalogue of Microorganisms (GCM) 10K type strain sequencing project: providing services to taxonomists for standard genome sequencing and annotation.</title>
        <authorList>
            <consortium name="The Broad Institute Genomics Platform"/>
            <consortium name="The Broad Institute Genome Sequencing Center for Infectious Disease"/>
            <person name="Wu L."/>
            <person name="Ma J."/>
        </authorList>
    </citation>
    <scope>NUCLEOTIDE SEQUENCE [LARGE SCALE GENOMIC DNA]</scope>
    <source>
        <strain evidence="7 8">CGMCC 1.12121</strain>
    </source>
</reference>
<keyword evidence="2" id="KW-0238">DNA-binding</keyword>
<dbReference type="SMART" id="SM00420">
    <property type="entry name" value="HTH_DEOR"/>
    <property type="match status" value="1"/>
</dbReference>
<dbReference type="PROSITE" id="PS51000">
    <property type="entry name" value="HTH_DEOR_2"/>
    <property type="match status" value="1"/>
</dbReference>
<dbReference type="GO" id="GO:0006355">
    <property type="term" value="P:regulation of DNA-templated transcription"/>
    <property type="evidence" value="ECO:0007669"/>
    <property type="project" value="UniProtKB-ARBA"/>
</dbReference>
<evidence type="ECO:0000256" key="3">
    <source>
        <dbReference type="ARBA" id="ARBA00023163"/>
    </source>
</evidence>
<dbReference type="InterPro" id="IPR005471">
    <property type="entry name" value="Tscrpt_reg_IclR_N"/>
</dbReference>
<evidence type="ECO:0000256" key="2">
    <source>
        <dbReference type="ARBA" id="ARBA00023125"/>
    </source>
</evidence>
<name>A0ABD6CR22_9EURY</name>